<dbReference type="GO" id="GO:0032196">
    <property type="term" value="P:transposition"/>
    <property type="evidence" value="ECO:0007669"/>
    <property type="project" value="UniProtKB-KW"/>
</dbReference>
<evidence type="ECO:0000256" key="6">
    <source>
        <dbReference type="ARBA" id="ARBA00023125"/>
    </source>
</evidence>
<evidence type="ECO:0000259" key="10">
    <source>
        <dbReference type="Pfam" id="PF07282"/>
    </source>
</evidence>
<evidence type="ECO:0000259" key="11">
    <source>
        <dbReference type="Pfam" id="PF12323"/>
    </source>
</evidence>
<dbReference type="AlphaFoldDB" id="A0A1D8U420"/>
<dbReference type="InterPro" id="IPR010095">
    <property type="entry name" value="Cas12f1-like_TNB"/>
</dbReference>
<dbReference type="STRING" id="1458985.BJP34_32710"/>
<comment type="similarity">
    <text evidence="1">In the C-terminal section; belongs to the transposase 35 family.</text>
</comment>
<gene>
    <name evidence="12" type="ORF">BJP34_32710</name>
</gene>
<dbReference type="Proteomes" id="UP000177870">
    <property type="component" value="Chromosome"/>
</dbReference>
<dbReference type="NCBIfam" id="NF040570">
    <property type="entry name" value="guided_TnpB"/>
    <property type="match status" value="1"/>
</dbReference>
<dbReference type="GO" id="GO:0046872">
    <property type="term" value="F:metal ion binding"/>
    <property type="evidence" value="ECO:0007669"/>
    <property type="project" value="UniProtKB-KW"/>
</dbReference>
<evidence type="ECO:0000256" key="4">
    <source>
        <dbReference type="ARBA" id="ARBA00022723"/>
    </source>
</evidence>
<dbReference type="InterPro" id="IPR051399">
    <property type="entry name" value="RNA-guided_DNA_endo/Transpos"/>
</dbReference>
<keyword evidence="7" id="KW-0233">DNA recombination</keyword>
<dbReference type="OrthoDB" id="443538at2"/>
<feature type="domain" description="Transposase putative helix-turn-helix" evidence="11">
    <location>
        <begin position="1"/>
        <end position="45"/>
    </location>
</feature>
<dbReference type="GO" id="GO:0006310">
    <property type="term" value="P:DNA recombination"/>
    <property type="evidence" value="ECO:0007669"/>
    <property type="project" value="UniProtKB-KW"/>
</dbReference>
<protein>
    <submittedName>
        <fullName evidence="12">Transposase</fullName>
    </submittedName>
</protein>
<dbReference type="PANTHER" id="PTHR30405">
    <property type="entry name" value="TRANSPOSASE"/>
    <property type="match status" value="1"/>
</dbReference>
<reference evidence="13" key="1">
    <citation type="submission" date="2016-10" db="EMBL/GenBank/DDBJ databases">
        <title>Comparative genomics uncovers the prolific and rare metabolic potential of the cyanobacterial genus Moorea.</title>
        <authorList>
            <person name="Leao T."/>
            <person name="Castelao G."/>
            <person name="Korobeynikov A."/>
            <person name="Monroe E.A."/>
            <person name="Podell S."/>
            <person name="Glukhov E."/>
            <person name="Allen E."/>
            <person name="Gerwick W.H."/>
            <person name="Gerwick L."/>
        </authorList>
    </citation>
    <scope>NUCLEOTIDE SEQUENCE [LARGE SCALE GENOMIC DNA]</scope>
    <source>
        <strain evidence="13">PAL-8-15-08-1</strain>
    </source>
</reference>
<evidence type="ECO:0000313" key="12">
    <source>
        <dbReference type="EMBL" id="AOX04659.1"/>
    </source>
</evidence>
<dbReference type="InterPro" id="IPR021027">
    <property type="entry name" value="Transposase_put_HTH"/>
</dbReference>
<proteinExistence type="inferred from homology"/>
<dbReference type="GO" id="GO:0003677">
    <property type="term" value="F:DNA binding"/>
    <property type="evidence" value="ECO:0007669"/>
    <property type="project" value="UniProtKB-KW"/>
</dbReference>
<feature type="domain" description="Cas12f1-like TNB" evidence="10">
    <location>
        <begin position="298"/>
        <end position="365"/>
    </location>
</feature>
<sequence length="411" mass="47187">MQRAYRYRFYPTTEQETLLRRTLGCTRLVYNMALAARTQAWYENQERVGYAQTSSMLTSWKKQEELSFLNEVSCVPLQQGLRNLSAKPTLREQKAFANFWAGRAKYPNFKKKHNGGSAEFTKSAFRWKNGQVFLAKCSQHLPIRWSRQIPENCTPSTITVKLDARGRWYVSILVDDHTIKPFPKTDKSIGLDVGINSLIATSDGEKITNPKHFKGLHKKLRRVQKVLSRKKKGSKNRQKARLKVAKVHAHITDTRKDFLHKLTTQLVRENQTIVVEDLAIKNMVKNHKLALAISDASWGELTRQLDYKCQWYGRDLIKIDRWFPSSKRCGNCGHIVDKMPLDIREWKCPECGIIHDRDINASQNILAAGLAVSVCGANIRPDNHKVEGQLRKSRSRSVGFAETGRKQKPKS</sequence>
<name>A0A1D8U420_9CYAN</name>
<feature type="region of interest" description="Disordered" evidence="8">
    <location>
        <begin position="386"/>
        <end position="411"/>
    </location>
</feature>
<dbReference type="Pfam" id="PF01385">
    <property type="entry name" value="OrfB_IS605"/>
    <property type="match status" value="1"/>
</dbReference>
<dbReference type="InterPro" id="IPR001959">
    <property type="entry name" value="Transposase"/>
</dbReference>
<keyword evidence="3" id="KW-0815">Transposition</keyword>
<dbReference type="PANTHER" id="PTHR30405:SF25">
    <property type="entry name" value="RNA-GUIDED DNA ENDONUCLEASE INSQ-RELATED"/>
    <property type="match status" value="1"/>
</dbReference>
<feature type="domain" description="Probable transposase IS891/IS1136/IS1341" evidence="9">
    <location>
        <begin position="172"/>
        <end position="286"/>
    </location>
</feature>
<dbReference type="NCBIfam" id="TIGR01766">
    <property type="entry name" value="IS200/IS605 family accessory protein TnpB-like domain"/>
    <property type="match status" value="1"/>
</dbReference>
<dbReference type="CDD" id="cd00350">
    <property type="entry name" value="rubredoxin_like"/>
    <property type="match status" value="1"/>
</dbReference>
<evidence type="ECO:0000256" key="1">
    <source>
        <dbReference type="ARBA" id="ARBA00008761"/>
    </source>
</evidence>
<keyword evidence="4" id="KW-0479">Metal-binding</keyword>
<dbReference type="Pfam" id="PF07282">
    <property type="entry name" value="Cas12f1-like_TNB"/>
    <property type="match status" value="1"/>
</dbReference>
<evidence type="ECO:0000256" key="3">
    <source>
        <dbReference type="ARBA" id="ARBA00022578"/>
    </source>
</evidence>
<evidence type="ECO:0000256" key="8">
    <source>
        <dbReference type="SAM" id="MobiDB-lite"/>
    </source>
</evidence>
<keyword evidence="6" id="KW-0238">DNA-binding</keyword>
<evidence type="ECO:0000313" key="13">
    <source>
        <dbReference type="Proteomes" id="UP000177870"/>
    </source>
</evidence>
<dbReference type="EMBL" id="CP017599">
    <property type="protein sequence ID" value="AOX04659.1"/>
    <property type="molecule type" value="Genomic_DNA"/>
</dbReference>
<accession>A0A1D8U420</accession>
<dbReference type="Pfam" id="PF12323">
    <property type="entry name" value="HTH_OrfB_IS605"/>
    <property type="match status" value="1"/>
</dbReference>
<comment type="similarity">
    <text evidence="2">In the N-terminal section; belongs to the transposase 2 family.</text>
</comment>
<evidence type="ECO:0000256" key="5">
    <source>
        <dbReference type="ARBA" id="ARBA00022833"/>
    </source>
</evidence>
<dbReference type="KEGG" id="mpro:BJP34_32710"/>
<keyword evidence="5" id="KW-0862">Zinc</keyword>
<evidence type="ECO:0000256" key="2">
    <source>
        <dbReference type="ARBA" id="ARBA00011044"/>
    </source>
</evidence>
<evidence type="ECO:0000259" key="9">
    <source>
        <dbReference type="Pfam" id="PF01385"/>
    </source>
</evidence>
<evidence type="ECO:0000256" key="7">
    <source>
        <dbReference type="ARBA" id="ARBA00023172"/>
    </source>
</evidence>
<organism evidence="12 13">
    <name type="scientific">Moorena producens PAL-8-15-08-1</name>
    <dbReference type="NCBI Taxonomy" id="1458985"/>
    <lineage>
        <taxon>Bacteria</taxon>
        <taxon>Bacillati</taxon>
        <taxon>Cyanobacteriota</taxon>
        <taxon>Cyanophyceae</taxon>
        <taxon>Coleofasciculales</taxon>
        <taxon>Coleofasciculaceae</taxon>
        <taxon>Moorena</taxon>
    </lineage>
</organism>